<dbReference type="GO" id="GO:0008270">
    <property type="term" value="F:zinc ion binding"/>
    <property type="evidence" value="ECO:0007669"/>
    <property type="project" value="UniProtKB-KW"/>
</dbReference>
<evidence type="ECO:0000256" key="3">
    <source>
        <dbReference type="ARBA" id="ARBA00022833"/>
    </source>
</evidence>
<dbReference type="SUPFAM" id="SSF57716">
    <property type="entry name" value="Glucocorticoid receptor-like (DNA-binding domain)"/>
    <property type="match status" value="1"/>
</dbReference>
<sequence length="235" mass="24558">MPLASDGTDPDQPPPGPPGPVAGDVVPPEHHHEPPALSDAAEAQAMAAVSMQRIHHGAYELLRFSEIFPGGTTSMSSQGETAEGNAALAGPSSSHAALMAMAKSSDGIVSEIRHMTALAARAEGAGVSFNLPPPGRDTNPTPHGKRHHGSRRASGDMSSRKRKSSIVRTTCHECHRAETPQWRPGPDGPNTLCNVCGLLYAKRQGRHKGSSKEGSKGGSRENSKKAASCAMSWPS</sequence>
<dbReference type="PANTHER" id="PTHR45658">
    <property type="entry name" value="GATA TRANSCRIPTION FACTOR"/>
    <property type="match status" value="1"/>
</dbReference>
<evidence type="ECO:0000313" key="7">
    <source>
        <dbReference type="EMBL" id="KAH7362176.1"/>
    </source>
</evidence>
<organism evidence="7 8">
    <name type="scientific">Plectosphaerella cucumerina</name>
    <dbReference type="NCBI Taxonomy" id="40658"/>
    <lineage>
        <taxon>Eukaryota</taxon>
        <taxon>Fungi</taxon>
        <taxon>Dikarya</taxon>
        <taxon>Ascomycota</taxon>
        <taxon>Pezizomycotina</taxon>
        <taxon>Sordariomycetes</taxon>
        <taxon>Hypocreomycetidae</taxon>
        <taxon>Glomerellales</taxon>
        <taxon>Plectosphaerellaceae</taxon>
        <taxon>Plectosphaerella</taxon>
    </lineage>
</organism>
<proteinExistence type="predicted"/>
<dbReference type="Gene3D" id="3.30.50.10">
    <property type="entry name" value="Erythroid Transcription Factor GATA-1, subunit A"/>
    <property type="match status" value="1"/>
</dbReference>
<evidence type="ECO:0000259" key="6">
    <source>
        <dbReference type="PROSITE" id="PS50114"/>
    </source>
</evidence>
<feature type="region of interest" description="Disordered" evidence="5">
    <location>
        <begin position="204"/>
        <end position="235"/>
    </location>
</feature>
<feature type="compositionally biased region" description="Basic and acidic residues" evidence="5">
    <location>
        <begin position="210"/>
        <end position="224"/>
    </location>
</feature>
<comment type="caution">
    <text evidence="7">The sequence shown here is derived from an EMBL/GenBank/DDBJ whole genome shotgun (WGS) entry which is preliminary data.</text>
</comment>
<feature type="region of interest" description="Disordered" evidence="5">
    <location>
        <begin position="1"/>
        <end position="37"/>
    </location>
</feature>
<keyword evidence="3" id="KW-0862">Zinc</keyword>
<dbReference type="InterPro" id="IPR051140">
    <property type="entry name" value="GATA_TF"/>
</dbReference>
<evidence type="ECO:0000256" key="1">
    <source>
        <dbReference type="ARBA" id="ARBA00022723"/>
    </source>
</evidence>
<accession>A0A8K0TIP9</accession>
<dbReference type="PROSITE" id="PS50114">
    <property type="entry name" value="GATA_ZN_FINGER_2"/>
    <property type="match status" value="1"/>
</dbReference>
<evidence type="ECO:0000256" key="5">
    <source>
        <dbReference type="SAM" id="MobiDB-lite"/>
    </source>
</evidence>
<protein>
    <recommendedName>
        <fullName evidence="6">GATA-type domain-containing protein</fullName>
    </recommendedName>
</protein>
<evidence type="ECO:0000313" key="8">
    <source>
        <dbReference type="Proteomes" id="UP000813385"/>
    </source>
</evidence>
<keyword evidence="2 4" id="KW-0863">Zinc-finger</keyword>
<dbReference type="GO" id="GO:0043565">
    <property type="term" value="F:sequence-specific DNA binding"/>
    <property type="evidence" value="ECO:0007669"/>
    <property type="project" value="InterPro"/>
</dbReference>
<evidence type="ECO:0000256" key="2">
    <source>
        <dbReference type="ARBA" id="ARBA00022771"/>
    </source>
</evidence>
<dbReference type="GO" id="GO:0006355">
    <property type="term" value="P:regulation of DNA-templated transcription"/>
    <property type="evidence" value="ECO:0007669"/>
    <property type="project" value="InterPro"/>
</dbReference>
<dbReference type="InterPro" id="IPR000679">
    <property type="entry name" value="Znf_GATA"/>
</dbReference>
<keyword evidence="8" id="KW-1185">Reference proteome</keyword>
<dbReference type="EMBL" id="JAGPXD010000003">
    <property type="protein sequence ID" value="KAH7362176.1"/>
    <property type="molecule type" value="Genomic_DNA"/>
</dbReference>
<reference evidence="7" key="1">
    <citation type="journal article" date="2021" name="Nat. Commun.">
        <title>Genetic determinants of endophytism in the Arabidopsis root mycobiome.</title>
        <authorList>
            <person name="Mesny F."/>
            <person name="Miyauchi S."/>
            <person name="Thiergart T."/>
            <person name="Pickel B."/>
            <person name="Atanasova L."/>
            <person name="Karlsson M."/>
            <person name="Huettel B."/>
            <person name="Barry K.W."/>
            <person name="Haridas S."/>
            <person name="Chen C."/>
            <person name="Bauer D."/>
            <person name="Andreopoulos W."/>
            <person name="Pangilinan J."/>
            <person name="LaButti K."/>
            <person name="Riley R."/>
            <person name="Lipzen A."/>
            <person name="Clum A."/>
            <person name="Drula E."/>
            <person name="Henrissat B."/>
            <person name="Kohler A."/>
            <person name="Grigoriev I.V."/>
            <person name="Martin F.M."/>
            <person name="Hacquard S."/>
        </authorList>
    </citation>
    <scope>NUCLEOTIDE SEQUENCE</scope>
    <source>
        <strain evidence="7">MPI-CAGE-AT-0016</strain>
    </source>
</reference>
<name>A0A8K0TIP9_9PEZI</name>
<feature type="region of interest" description="Disordered" evidence="5">
    <location>
        <begin position="126"/>
        <end position="167"/>
    </location>
</feature>
<keyword evidence="1" id="KW-0479">Metal-binding</keyword>
<dbReference type="CDD" id="cd00202">
    <property type="entry name" value="ZnF_GATA"/>
    <property type="match status" value="1"/>
</dbReference>
<feature type="compositionally biased region" description="Pro residues" evidence="5">
    <location>
        <begin position="11"/>
        <end position="20"/>
    </location>
</feature>
<gene>
    <name evidence="7" type="ORF">B0T11DRAFT_280324</name>
</gene>
<dbReference type="Proteomes" id="UP000813385">
    <property type="component" value="Unassembled WGS sequence"/>
</dbReference>
<dbReference type="Pfam" id="PF00320">
    <property type="entry name" value="GATA"/>
    <property type="match status" value="1"/>
</dbReference>
<dbReference type="OrthoDB" id="2162994at2759"/>
<dbReference type="InterPro" id="IPR013088">
    <property type="entry name" value="Znf_NHR/GATA"/>
</dbReference>
<dbReference type="SMART" id="SM00401">
    <property type="entry name" value="ZnF_GATA"/>
    <property type="match status" value="1"/>
</dbReference>
<evidence type="ECO:0000256" key="4">
    <source>
        <dbReference type="PROSITE-ProRule" id="PRU00094"/>
    </source>
</evidence>
<feature type="domain" description="GATA-type" evidence="6">
    <location>
        <begin position="171"/>
        <end position="200"/>
    </location>
</feature>
<dbReference type="AlphaFoldDB" id="A0A8K0TIP9"/>